<accession>A0AAW9RUP9</accession>
<keyword evidence="2" id="KW-1185">Reference proteome</keyword>
<dbReference type="RefSeq" id="WP_340331156.1">
    <property type="nucleotide sequence ID" value="NZ_JAZHOF010000007.1"/>
</dbReference>
<evidence type="ECO:0000313" key="2">
    <source>
        <dbReference type="Proteomes" id="UP001378188"/>
    </source>
</evidence>
<name>A0AAW9RUP9_9HYPH</name>
<dbReference type="EMBL" id="JAZHOF010000007">
    <property type="protein sequence ID" value="MEJ8573466.1"/>
    <property type="molecule type" value="Genomic_DNA"/>
</dbReference>
<comment type="caution">
    <text evidence="1">The sequence shown here is derived from an EMBL/GenBank/DDBJ whole genome shotgun (WGS) entry which is preliminary data.</text>
</comment>
<proteinExistence type="predicted"/>
<protein>
    <submittedName>
        <fullName evidence="1">Uncharacterized protein</fullName>
    </submittedName>
</protein>
<dbReference type="Proteomes" id="UP001378188">
    <property type="component" value="Unassembled WGS sequence"/>
</dbReference>
<dbReference type="AlphaFoldDB" id="A0AAW9RUP9"/>
<reference evidence="1 2" key="1">
    <citation type="submission" date="2024-02" db="EMBL/GenBank/DDBJ databases">
        <title>Genome analysis and characterization of Microbaculum marinisediminis sp. nov., isolated from marine sediment.</title>
        <authorList>
            <person name="Du Z.-J."/>
            <person name="Ye Y.-Q."/>
            <person name="Zhang Z.-R."/>
            <person name="Yuan S.-M."/>
            <person name="Zhang X.-Y."/>
        </authorList>
    </citation>
    <scope>NUCLEOTIDE SEQUENCE [LARGE SCALE GENOMIC DNA]</scope>
    <source>
        <strain evidence="1 2">SDUM1044001</strain>
    </source>
</reference>
<sequence length="61" mass="6414">MKKPKFDALAALRQIAANPETPATARVQACKALMAHERASDGKPDAVTARALRLLKGGKAS</sequence>
<gene>
    <name evidence="1" type="ORF">V3328_18395</name>
</gene>
<evidence type="ECO:0000313" key="1">
    <source>
        <dbReference type="EMBL" id="MEJ8573466.1"/>
    </source>
</evidence>
<organism evidence="1 2">
    <name type="scientific">Microbaculum marinum</name>
    <dbReference type="NCBI Taxonomy" id="1764581"/>
    <lineage>
        <taxon>Bacteria</taxon>
        <taxon>Pseudomonadati</taxon>
        <taxon>Pseudomonadota</taxon>
        <taxon>Alphaproteobacteria</taxon>
        <taxon>Hyphomicrobiales</taxon>
        <taxon>Tepidamorphaceae</taxon>
        <taxon>Microbaculum</taxon>
    </lineage>
</organism>